<gene>
    <name evidence="2" type="ORF">EDC38_0276</name>
</gene>
<sequence>MLNKISQFIEKHLQPEDNAPALSSEQKQLAVAALLIEVGTADRLLDDTELATLRNILHRKYNLDPAQLDELSEMARSEQDDATSLHQFTYQINQTCSDDEKYELVKAMWEVAYADGELDKYEEALIRKVADLIYVSHSMFIHARNSVRDGTID</sequence>
<dbReference type="Gene3D" id="1.10.3680.10">
    <property type="entry name" value="TerB-like"/>
    <property type="match status" value="1"/>
</dbReference>
<evidence type="ECO:0000313" key="3">
    <source>
        <dbReference type="Proteomes" id="UP000273643"/>
    </source>
</evidence>
<dbReference type="AlphaFoldDB" id="A0A3N1NW51"/>
<dbReference type="OrthoDB" id="5294347at2"/>
<feature type="domain" description="Co-chaperone DjlA N-terminal" evidence="1">
    <location>
        <begin position="28"/>
        <end position="145"/>
    </location>
</feature>
<proteinExistence type="predicted"/>
<dbReference type="Pfam" id="PF05099">
    <property type="entry name" value="TerB"/>
    <property type="match status" value="1"/>
</dbReference>
<dbReference type="InterPro" id="IPR029024">
    <property type="entry name" value="TerB-like"/>
</dbReference>
<evidence type="ECO:0000259" key="1">
    <source>
        <dbReference type="Pfam" id="PF05099"/>
    </source>
</evidence>
<dbReference type="EMBL" id="RJUK01000001">
    <property type="protein sequence ID" value="ROQ19691.1"/>
    <property type="molecule type" value="Genomic_DNA"/>
</dbReference>
<name>A0A3N1NW51_9GAMM</name>
<reference evidence="2 3" key="1">
    <citation type="submission" date="2018-11" db="EMBL/GenBank/DDBJ databases">
        <title>Genomic Encyclopedia of Type Strains, Phase IV (KMG-IV): sequencing the most valuable type-strain genomes for metagenomic binning, comparative biology and taxonomic classification.</title>
        <authorList>
            <person name="Goeker M."/>
        </authorList>
    </citation>
    <scope>NUCLEOTIDE SEQUENCE [LARGE SCALE GENOMIC DNA]</scope>
    <source>
        <strain evidence="2 3">DSM 16974</strain>
    </source>
</reference>
<dbReference type="RefSeq" id="WP_123637005.1">
    <property type="nucleotide sequence ID" value="NZ_RJUK01000001.1"/>
</dbReference>
<protein>
    <submittedName>
        <fullName evidence="2">Putative tellurite resistance protein B-like protein</fullName>
    </submittedName>
</protein>
<dbReference type="Proteomes" id="UP000273643">
    <property type="component" value="Unassembled WGS sequence"/>
</dbReference>
<dbReference type="InterPro" id="IPR007791">
    <property type="entry name" value="DjlA_N"/>
</dbReference>
<evidence type="ECO:0000313" key="2">
    <source>
        <dbReference type="EMBL" id="ROQ19691.1"/>
    </source>
</evidence>
<dbReference type="CDD" id="cd07313">
    <property type="entry name" value="terB_like_2"/>
    <property type="match status" value="1"/>
</dbReference>
<organism evidence="2 3">
    <name type="scientific">Marinimicrobium koreense</name>
    <dbReference type="NCBI Taxonomy" id="306545"/>
    <lineage>
        <taxon>Bacteria</taxon>
        <taxon>Pseudomonadati</taxon>
        <taxon>Pseudomonadota</taxon>
        <taxon>Gammaproteobacteria</taxon>
        <taxon>Cellvibrionales</taxon>
        <taxon>Cellvibrionaceae</taxon>
        <taxon>Marinimicrobium</taxon>
    </lineage>
</organism>
<comment type="caution">
    <text evidence="2">The sequence shown here is derived from an EMBL/GenBank/DDBJ whole genome shotgun (WGS) entry which is preliminary data.</text>
</comment>
<keyword evidence="3" id="KW-1185">Reference proteome</keyword>
<dbReference type="SUPFAM" id="SSF158682">
    <property type="entry name" value="TerB-like"/>
    <property type="match status" value="1"/>
</dbReference>
<accession>A0A3N1NW51</accession>